<dbReference type="InterPro" id="IPR011060">
    <property type="entry name" value="RibuloseP-bd_barrel"/>
</dbReference>
<evidence type="ECO:0000313" key="7">
    <source>
        <dbReference type="EMBL" id="PAP95086.1"/>
    </source>
</evidence>
<dbReference type="EMBL" id="NPKH01000020">
    <property type="protein sequence ID" value="PAP95086.1"/>
    <property type="molecule type" value="Genomic_DNA"/>
</dbReference>
<proteinExistence type="inferred from homology"/>
<dbReference type="InterPro" id="IPR013785">
    <property type="entry name" value="Aldolase_TIM"/>
</dbReference>
<reference evidence="7 8" key="1">
    <citation type="submission" date="2017-08" db="EMBL/GenBank/DDBJ databases">
        <title>Mesorhizobium wenxinae sp. nov., a novel rhizobial species isolated from root nodules of chickpea (Cicer arietinum L.).</title>
        <authorList>
            <person name="Zhang J."/>
        </authorList>
    </citation>
    <scope>NUCLEOTIDE SEQUENCE [LARGE SCALE GENOMIC DNA]</scope>
    <source>
        <strain evidence="8">WYCCWR 10019</strain>
    </source>
</reference>
<sequence length="237" mass="24235">MTLTKLLPDSLYGTLVVSCQADAGTPLAAPTHLAAIAAAVVEGGASAIRTEGLANVEAVRACVAVPVIGLVKTARADTEIYITPSIEDARAIARAGADIIAFDGTARPRPASVVEMVAAIAESGALSMADISTVEEARAAVTAGADLVSTTMAGYTSYTPADEGPDFGLMRALGRAGISFVAEGRIWTTDEALQCFDLGASFVVVGSAITRPTLITQRFARSIAGRQAATPQRKVPS</sequence>
<dbReference type="CDD" id="cd04729">
    <property type="entry name" value="NanE"/>
    <property type="match status" value="1"/>
</dbReference>
<dbReference type="UniPathway" id="UPA00629">
    <property type="reaction ID" value="UER00682"/>
</dbReference>
<dbReference type="GO" id="GO:0006053">
    <property type="term" value="P:N-acetylmannosamine catabolic process"/>
    <property type="evidence" value="ECO:0007669"/>
    <property type="project" value="TreeGrafter"/>
</dbReference>
<dbReference type="SUPFAM" id="SSF51366">
    <property type="entry name" value="Ribulose-phoshate binding barrel"/>
    <property type="match status" value="1"/>
</dbReference>
<comment type="catalytic activity">
    <reaction evidence="1 6">
        <text>an N-acyl-D-glucosamine 6-phosphate = an N-acyl-D-mannosamine 6-phosphate</text>
        <dbReference type="Rhea" id="RHEA:23932"/>
        <dbReference type="ChEBI" id="CHEBI:57599"/>
        <dbReference type="ChEBI" id="CHEBI:57666"/>
        <dbReference type="EC" id="5.1.3.9"/>
    </reaction>
</comment>
<name>A0A271KHA3_9HYPH</name>
<evidence type="ECO:0000256" key="4">
    <source>
        <dbReference type="ARBA" id="ARBA00023235"/>
    </source>
</evidence>
<keyword evidence="4 6" id="KW-0413">Isomerase</keyword>
<evidence type="ECO:0000256" key="1">
    <source>
        <dbReference type="ARBA" id="ARBA00000056"/>
    </source>
</evidence>
<dbReference type="Proteomes" id="UP000215931">
    <property type="component" value="Unassembled WGS sequence"/>
</dbReference>
<comment type="caution">
    <text evidence="7">The sequence shown here is derived from an EMBL/GenBank/DDBJ whole genome shotgun (WGS) entry which is preliminary data.</text>
</comment>
<evidence type="ECO:0000256" key="6">
    <source>
        <dbReference type="HAMAP-Rule" id="MF_01235"/>
    </source>
</evidence>
<dbReference type="GO" id="GO:0005975">
    <property type="term" value="P:carbohydrate metabolic process"/>
    <property type="evidence" value="ECO:0007669"/>
    <property type="project" value="UniProtKB-UniRule"/>
</dbReference>
<comment type="similarity">
    <text evidence="6">Belongs to the NanE family.</text>
</comment>
<gene>
    <name evidence="6" type="primary">nanE</name>
    <name evidence="7" type="ORF">CIT31_13465</name>
</gene>
<evidence type="ECO:0000256" key="5">
    <source>
        <dbReference type="ARBA" id="ARBA00023277"/>
    </source>
</evidence>
<dbReference type="Gene3D" id="3.20.20.70">
    <property type="entry name" value="Aldolase class I"/>
    <property type="match status" value="1"/>
</dbReference>
<dbReference type="PANTHER" id="PTHR36204:SF1">
    <property type="entry name" value="N-ACETYLMANNOSAMINE-6-PHOSPHATE 2-EPIMERASE-RELATED"/>
    <property type="match status" value="1"/>
</dbReference>
<accession>A0A271KHA3</accession>
<protein>
    <recommendedName>
        <fullName evidence="6">Putative N-acetylmannosamine-6-phosphate 2-epimerase</fullName>
        <ecNumber evidence="6">5.1.3.9</ecNumber>
    </recommendedName>
    <alternativeName>
        <fullName evidence="6">ManNAc-6-P epimerase</fullName>
    </alternativeName>
</protein>
<dbReference type="GO" id="GO:0047465">
    <property type="term" value="F:N-acylglucosamine-6-phosphate 2-epimerase activity"/>
    <property type="evidence" value="ECO:0007669"/>
    <property type="project" value="UniProtKB-EC"/>
</dbReference>
<dbReference type="RefSeq" id="WP_095518976.1">
    <property type="nucleotide sequence ID" value="NZ_NPKH01000020.1"/>
</dbReference>
<evidence type="ECO:0000256" key="2">
    <source>
        <dbReference type="ARBA" id="ARBA00002147"/>
    </source>
</evidence>
<dbReference type="NCBIfam" id="NF002231">
    <property type="entry name" value="PRK01130.1"/>
    <property type="match status" value="1"/>
</dbReference>
<dbReference type="GO" id="GO:0019262">
    <property type="term" value="P:N-acetylneuraminate catabolic process"/>
    <property type="evidence" value="ECO:0007669"/>
    <property type="project" value="UniProtKB-UniRule"/>
</dbReference>
<dbReference type="Pfam" id="PF04131">
    <property type="entry name" value="NanE"/>
    <property type="match status" value="1"/>
</dbReference>
<dbReference type="HAMAP" id="MF_01235">
    <property type="entry name" value="ManNAc6P_epimer"/>
    <property type="match status" value="1"/>
</dbReference>
<comment type="function">
    <text evidence="2 6">Converts N-acetylmannosamine-6-phosphate (ManNAc-6-P) to N-acetylglucosamine-6-phosphate (GlcNAc-6-P).</text>
</comment>
<dbReference type="AlphaFoldDB" id="A0A271KHA3"/>
<comment type="pathway">
    <text evidence="3 6">Amino-sugar metabolism; N-acetylneuraminate degradation; D-fructose 6-phosphate from N-acetylneuraminate: step 3/5.</text>
</comment>
<evidence type="ECO:0000313" key="8">
    <source>
        <dbReference type="Proteomes" id="UP000215931"/>
    </source>
</evidence>
<dbReference type="OrthoDB" id="9810372at2"/>
<dbReference type="PANTHER" id="PTHR36204">
    <property type="entry name" value="N-ACETYLMANNOSAMINE-6-PHOSPHATE 2-EPIMERASE-RELATED"/>
    <property type="match status" value="1"/>
</dbReference>
<dbReference type="EC" id="5.1.3.9" evidence="6"/>
<dbReference type="InterPro" id="IPR007260">
    <property type="entry name" value="NanE"/>
</dbReference>
<keyword evidence="8" id="KW-1185">Reference proteome</keyword>
<evidence type="ECO:0000256" key="3">
    <source>
        <dbReference type="ARBA" id="ARBA00005081"/>
    </source>
</evidence>
<keyword evidence="5 6" id="KW-0119">Carbohydrate metabolism</keyword>
<organism evidence="7 8">
    <name type="scientific">Mesorhizobium wenxiniae</name>
    <dbReference type="NCBI Taxonomy" id="2014805"/>
    <lineage>
        <taxon>Bacteria</taxon>
        <taxon>Pseudomonadati</taxon>
        <taxon>Pseudomonadota</taxon>
        <taxon>Alphaproteobacteria</taxon>
        <taxon>Hyphomicrobiales</taxon>
        <taxon>Phyllobacteriaceae</taxon>
        <taxon>Mesorhizobium</taxon>
    </lineage>
</organism>
<dbReference type="GO" id="GO:0005829">
    <property type="term" value="C:cytosol"/>
    <property type="evidence" value="ECO:0007669"/>
    <property type="project" value="TreeGrafter"/>
</dbReference>